<sequence>MNGSDAGTGSNEVHFQIEDDTNDPGFVRMKVLSELTLPWTLISECHEGGYYLSSRKLLEFFRSILKFMGVTSSLHGPCLSIDMETQLDNDFAFVLKQDTWPTLARGCVHRLVKRGWPSNDVLLEILKNGCLYVPIGFPTSPMVSIQWRMSFSVAENLLVRSMTHTQFLTYALLKLTLKEVIDADINTKDLLCSYFLKTAVFWEIESSRRVWDPSNLLHCYWRCFRRILNWVDAGYCPNFFVPENNMFRSKIHGKKRRLLLDSMVKLYRDGFNIFQRVPSLSSIINLSGEDPSGRDKIVHDRYAKSANMIHLMVNLRVSELIQMGDNCLSLKRRLANQTHCEYSTALHTIWQLTEVNESCLELLSSIGLTSTNKNYKKEKELIRLLKMSAPYCVRGYLYLAYHLFMRMRYEDSIRLLQKVLIKLEDPNTTYRWEFFVSDHFRTSRSFRQYKKVGGDLLPIPYGVRKHIASAVCLNYRKCLLNLTGERNEIIADQKEALSPFVFSHFLVFLCHFRMGSKPRAKTSLRDLQCSLNYLEAFTESSRKLSNEILSVGQKMFDDWIPLHS</sequence>
<dbReference type="InterPro" id="IPR046906">
    <property type="entry name" value="Mab-21_HhH/H2TH-like"/>
</dbReference>
<dbReference type="PANTHER" id="PTHR10656:SF69">
    <property type="entry name" value="MAB-21-LIKE HHH_H2TH-LIKE DOMAIN-CONTAINING PROTEIN"/>
    <property type="match status" value="1"/>
</dbReference>
<dbReference type="SMART" id="SM01265">
    <property type="entry name" value="Mab-21"/>
    <property type="match status" value="1"/>
</dbReference>
<dbReference type="Pfam" id="PF20266">
    <property type="entry name" value="Mab-21_C"/>
    <property type="match status" value="1"/>
</dbReference>
<evidence type="ECO:0000313" key="4">
    <source>
        <dbReference type="EMBL" id="KAK3088872.1"/>
    </source>
</evidence>
<comment type="caution">
    <text evidence="4">The sequence shown here is derived from an EMBL/GenBank/DDBJ whole genome shotgun (WGS) entry which is preliminary data.</text>
</comment>
<accession>A0AA89BN07</accession>
<evidence type="ECO:0000259" key="3">
    <source>
        <dbReference type="Pfam" id="PF20266"/>
    </source>
</evidence>
<evidence type="ECO:0000256" key="1">
    <source>
        <dbReference type="ARBA" id="ARBA00008307"/>
    </source>
</evidence>
<proteinExistence type="inferred from homology"/>
<feature type="domain" description="Mab-21-like nucleotidyltransferase" evidence="2">
    <location>
        <begin position="18"/>
        <end position="159"/>
    </location>
</feature>
<organism evidence="4 5">
    <name type="scientific">Pinctada imbricata</name>
    <name type="common">Atlantic pearl-oyster</name>
    <name type="synonym">Pinctada martensii</name>
    <dbReference type="NCBI Taxonomy" id="66713"/>
    <lineage>
        <taxon>Eukaryota</taxon>
        <taxon>Metazoa</taxon>
        <taxon>Spiralia</taxon>
        <taxon>Lophotrochozoa</taxon>
        <taxon>Mollusca</taxon>
        <taxon>Bivalvia</taxon>
        <taxon>Autobranchia</taxon>
        <taxon>Pteriomorphia</taxon>
        <taxon>Pterioida</taxon>
        <taxon>Pterioidea</taxon>
        <taxon>Pteriidae</taxon>
        <taxon>Pinctada</taxon>
    </lineage>
</organism>
<dbReference type="AlphaFoldDB" id="A0AA89BN07"/>
<dbReference type="Pfam" id="PF03281">
    <property type="entry name" value="Mab-21"/>
    <property type="match status" value="1"/>
</dbReference>
<dbReference type="Gene3D" id="1.10.1410.40">
    <property type="match status" value="1"/>
</dbReference>
<reference evidence="4" key="1">
    <citation type="submission" date="2019-08" db="EMBL/GenBank/DDBJ databases">
        <title>The improved chromosome-level genome for the pearl oyster Pinctada fucata martensii using PacBio sequencing and Hi-C.</title>
        <authorList>
            <person name="Zheng Z."/>
        </authorList>
    </citation>
    <scope>NUCLEOTIDE SEQUENCE</scope>
    <source>
        <strain evidence="4">ZZ-2019</strain>
        <tissue evidence="4">Adductor muscle</tissue>
    </source>
</reference>
<name>A0AA89BN07_PINIB</name>
<evidence type="ECO:0000259" key="2">
    <source>
        <dbReference type="Pfam" id="PF03281"/>
    </source>
</evidence>
<evidence type="ECO:0008006" key="6">
    <source>
        <dbReference type="Google" id="ProtNLM"/>
    </source>
</evidence>
<dbReference type="PANTHER" id="PTHR10656">
    <property type="entry name" value="CELL FATE DETERMINING PROTEIN MAB21-RELATED"/>
    <property type="match status" value="1"/>
</dbReference>
<dbReference type="InterPro" id="IPR024810">
    <property type="entry name" value="MAB21L/cGLR"/>
</dbReference>
<dbReference type="Proteomes" id="UP001186944">
    <property type="component" value="Unassembled WGS sequence"/>
</dbReference>
<gene>
    <name evidence="4" type="ORF">FSP39_024842</name>
</gene>
<evidence type="ECO:0000313" key="5">
    <source>
        <dbReference type="Proteomes" id="UP001186944"/>
    </source>
</evidence>
<comment type="similarity">
    <text evidence="1">Belongs to the mab-21 family.</text>
</comment>
<keyword evidence="5" id="KW-1185">Reference proteome</keyword>
<dbReference type="InterPro" id="IPR046903">
    <property type="entry name" value="Mab-21-like_nuc_Trfase"/>
</dbReference>
<protein>
    <recommendedName>
        <fullName evidence="6">Mab-21-like HhH/H2TH-like domain-containing protein</fullName>
    </recommendedName>
</protein>
<feature type="domain" description="Mab-21-like HhH/H2TH-like" evidence="3">
    <location>
        <begin position="184"/>
        <end position="255"/>
    </location>
</feature>
<dbReference type="EMBL" id="VSWD01000011">
    <property type="protein sequence ID" value="KAK3088872.1"/>
    <property type="molecule type" value="Genomic_DNA"/>
</dbReference>